<dbReference type="GO" id="GO:0031080">
    <property type="term" value="C:nuclear pore outer ring"/>
    <property type="evidence" value="ECO:0007669"/>
    <property type="project" value="TreeGrafter"/>
</dbReference>
<name>A0A9W8HIV6_9FUNG</name>
<comment type="caution">
    <text evidence="5">The sequence shown here is derived from an EMBL/GenBank/DDBJ whole genome shotgun (WGS) entry which is preliminary data.</text>
</comment>
<accession>A0A9W8HIV6</accession>
<sequence length="351" mass="36235">MDSLLSQPVARRISSVRWLPPRAGSAYTDSELYFASGSQAKHKELILWTTENPDFAAADDSPPDGRSLATPVARVAHDGGVEQIVAPAPDVVVTASSHGALGVYSVAASGADSGLALRGAAAAAHRFGNGEPAAATGLAAQPGAGADGEVASSGEDGRLVCARVARLDALERHEVDSTAVTGVCWPTAAQVAVSTRAGQVKLFDRRALGDVAAVFVDPSHACALECIAAHPSQPFRLATGTDAGGVLLWDIRSPRQPTAEAFNVHDANVWAVQFHPADPSHIVSCSEDASVAVVQWLPAPDAAQPRPVRRLASFFNALAVTCLDVCPYTRAGLLVAGSDSGNLLMDRAGLT</sequence>
<organism evidence="5 6">
    <name type="scientific">Coemansia javaensis</name>
    <dbReference type="NCBI Taxonomy" id="2761396"/>
    <lineage>
        <taxon>Eukaryota</taxon>
        <taxon>Fungi</taxon>
        <taxon>Fungi incertae sedis</taxon>
        <taxon>Zoopagomycota</taxon>
        <taxon>Kickxellomycotina</taxon>
        <taxon>Kickxellomycetes</taxon>
        <taxon>Kickxellales</taxon>
        <taxon>Kickxellaceae</taxon>
        <taxon>Coemansia</taxon>
    </lineage>
</organism>
<evidence type="ECO:0000256" key="1">
    <source>
        <dbReference type="ARBA" id="ARBA00004123"/>
    </source>
</evidence>
<evidence type="ECO:0000256" key="2">
    <source>
        <dbReference type="ARBA" id="ARBA00022574"/>
    </source>
</evidence>
<keyword evidence="6" id="KW-1185">Reference proteome</keyword>
<dbReference type="EMBL" id="JANBUL010000047">
    <property type="protein sequence ID" value="KAJ2783428.1"/>
    <property type="molecule type" value="Genomic_DNA"/>
</dbReference>
<reference evidence="5" key="1">
    <citation type="submission" date="2022-07" db="EMBL/GenBank/DDBJ databases">
        <title>Phylogenomic reconstructions and comparative analyses of Kickxellomycotina fungi.</title>
        <authorList>
            <person name="Reynolds N.K."/>
            <person name="Stajich J.E."/>
            <person name="Barry K."/>
            <person name="Grigoriev I.V."/>
            <person name="Crous P."/>
            <person name="Smith M.E."/>
        </authorList>
    </citation>
    <scope>NUCLEOTIDE SEQUENCE</scope>
    <source>
        <strain evidence="5">NBRC 105414</strain>
    </source>
</reference>
<dbReference type="PANTHER" id="PTHR22652">
    <property type="entry name" value="NUCLEOPORIN NUP43"/>
    <property type="match status" value="1"/>
</dbReference>
<keyword evidence="2" id="KW-0853">WD repeat</keyword>
<dbReference type="Pfam" id="PF00400">
    <property type="entry name" value="WD40"/>
    <property type="match status" value="1"/>
</dbReference>
<comment type="subcellular location">
    <subcellularLocation>
        <location evidence="1">Nucleus</location>
    </subcellularLocation>
</comment>
<dbReference type="InterPro" id="IPR036322">
    <property type="entry name" value="WD40_repeat_dom_sf"/>
</dbReference>
<dbReference type="PANTHER" id="PTHR22652:SF0">
    <property type="entry name" value="NUCLEOPORIN NUP43"/>
    <property type="match status" value="1"/>
</dbReference>
<dbReference type="SMART" id="SM00320">
    <property type="entry name" value="WD40"/>
    <property type="match status" value="4"/>
</dbReference>
<keyword evidence="4" id="KW-0539">Nucleus</keyword>
<evidence type="ECO:0000313" key="6">
    <source>
        <dbReference type="Proteomes" id="UP001140217"/>
    </source>
</evidence>
<evidence type="ECO:0000256" key="3">
    <source>
        <dbReference type="ARBA" id="ARBA00022737"/>
    </source>
</evidence>
<dbReference type="InterPro" id="IPR001680">
    <property type="entry name" value="WD40_rpt"/>
</dbReference>
<proteinExistence type="predicted"/>
<dbReference type="InterPro" id="IPR015943">
    <property type="entry name" value="WD40/YVTN_repeat-like_dom_sf"/>
</dbReference>
<dbReference type="Gene3D" id="2.130.10.10">
    <property type="entry name" value="YVTN repeat-like/Quinoprotein amine dehydrogenase"/>
    <property type="match status" value="1"/>
</dbReference>
<dbReference type="AlphaFoldDB" id="A0A9W8HIV6"/>
<gene>
    <name evidence="5" type="ORF">H4R18_001693</name>
</gene>
<evidence type="ECO:0000256" key="4">
    <source>
        <dbReference type="ARBA" id="ARBA00023242"/>
    </source>
</evidence>
<dbReference type="OrthoDB" id="427795at2759"/>
<dbReference type="SUPFAM" id="SSF50978">
    <property type="entry name" value="WD40 repeat-like"/>
    <property type="match status" value="1"/>
</dbReference>
<evidence type="ECO:0000313" key="5">
    <source>
        <dbReference type="EMBL" id="KAJ2783428.1"/>
    </source>
</evidence>
<protein>
    <submittedName>
        <fullName evidence="5">Uncharacterized protein</fullName>
    </submittedName>
</protein>
<dbReference type="Proteomes" id="UP001140217">
    <property type="component" value="Unassembled WGS sequence"/>
</dbReference>
<keyword evidence="3" id="KW-0677">Repeat</keyword>